<dbReference type="InterPro" id="IPR005467">
    <property type="entry name" value="His_kinase_dom"/>
</dbReference>
<accession>A0A1L5F3U8</accession>
<dbReference type="EMBL" id="CP018335">
    <property type="protein sequence ID" value="APM37674.1"/>
    <property type="molecule type" value="Genomic_DNA"/>
</dbReference>
<name>A0A1L5F3U8_CLOKL</name>
<dbReference type="OrthoDB" id="9792686at2"/>
<dbReference type="InterPro" id="IPR032834">
    <property type="entry name" value="NatK-like_C"/>
</dbReference>
<dbReference type="GO" id="GO:0016301">
    <property type="term" value="F:kinase activity"/>
    <property type="evidence" value="ECO:0007669"/>
    <property type="project" value="UniProtKB-KW"/>
</dbReference>
<keyword evidence="1 5" id="KW-0808">Transferase</keyword>
<dbReference type="InterPro" id="IPR003594">
    <property type="entry name" value="HATPase_dom"/>
</dbReference>
<keyword evidence="3" id="KW-0472">Membrane</keyword>
<dbReference type="GO" id="GO:0000160">
    <property type="term" value="P:phosphorelay signal transduction system"/>
    <property type="evidence" value="ECO:0007669"/>
    <property type="project" value="UniProtKB-KW"/>
</dbReference>
<feature type="transmembrane region" description="Helical" evidence="3">
    <location>
        <begin position="32"/>
        <end position="49"/>
    </location>
</feature>
<feature type="transmembrane region" description="Helical" evidence="3">
    <location>
        <begin position="180"/>
        <end position="199"/>
    </location>
</feature>
<sequence>MNNYELFFSSFTELISILILFNAFNKNSQNKFIKSFIIILLSSIVAVITNSFTSWIGTLINFAFLVFMLMFFYKKNMRDLVIEYTFIIVFVMVMELIVDRTLTVFVFGELNSEFLNYIFTNTIMIILCICIYFWVIDKIIFNMYKRINKLYFLLINFIIYGVVAKLIWESDKYIILENAFAFIMIPIVMCIVNLIFIVYSENIVEHKKSLETYNKYNSVILDLIDEIKSRQHDFKNHFSTIYGMVLTYDEKELRYELKNYLESLQKSLSDTEEYIYMGSKVFAAVIYVKVREAKQKNIDFCFNIEDNTIKFPLRGYELSEVLNNLIDNAFQAVMNMKTDKKNVYLRIMQNDKEKCIEVGNTKPEMFEKVIPNIFYKGFTTKKEDGHGYGLYNVKKIVQKYKGKIEVLIEDENVIFRITFYSI</sequence>
<dbReference type="GO" id="GO:0042802">
    <property type="term" value="F:identical protein binding"/>
    <property type="evidence" value="ECO:0007669"/>
    <property type="project" value="TreeGrafter"/>
</dbReference>
<evidence type="ECO:0000313" key="6">
    <source>
        <dbReference type="Proteomes" id="UP000184604"/>
    </source>
</evidence>
<gene>
    <name evidence="5" type="ORF">BS101_02355</name>
</gene>
<feature type="domain" description="Histidine kinase" evidence="4">
    <location>
        <begin position="229"/>
        <end position="422"/>
    </location>
</feature>
<organism evidence="5 6">
    <name type="scientific">Clostridium kluyveri</name>
    <dbReference type="NCBI Taxonomy" id="1534"/>
    <lineage>
        <taxon>Bacteria</taxon>
        <taxon>Bacillati</taxon>
        <taxon>Bacillota</taxon>
        <taxon>Clostridia</taxon>
        <taxon>Eubacteriales</taxon>
        <taxon>Clostridiaceae</taxon>
        <taxon>Clostridium</taxon>
    </lineage>
</organism>
<evidence type="ECO:0000259" key="4">
    <source>
        <dbReference type="PROSITE" id="PS50109"/>
    </source>
</evidence>
<keyword evidence="2" id="KW-0902">Two-component regulatory system</keyword>
<evidence type="ECO:0000256" key="3">
    <source>
        <dbReference type="SAM" id="Phobius"/>
    </source>
</evidence>
<keyword evidence="3" id="KW-1133">Transmembrane helix</keyword>
<dbReference type="RefSeq" id="WP_073537362.1">
    <property type="nucleotide sequence ID" value="NZ_CP018335.1"/>
</dbReference>
<feature type="transmembrane region" description="Helical" evidence="3">
    <location>
        <begin position="148"/>
        <end position="168"/>
    </location>
</feature>
<evidence type="ECO:0000313" key="5">
    <source>
        <dbReference type="EMBL" id="APM37674.1"/>
    </source>
</evidence>
<feature type="transmembrane region" description="Helical" evidence="3">
    <location>
        <begin position="6"/>
        <end position="25"/>
    </location>
</feature>
<dbReference type="InterPro" id="IPR036890">
    <property type="entry name" value="HATPase_C_sf"/>
</dbReference>
<reference evidence="5 6" key="1">
    <citation type="submission" date="2016-12" db="EMBL/GenBank/DDBJ databases">
        <title>Complete genome sequence of Clostridium kluyveri JZZ isolated from the pit mud of a Chinese flavor liquor-making factory.</title>
        <authorList>
            <person name="Wang Y."/>
        </authorList>
    </citation>
    <scope>NUCLEOTIDE SEQUENCE [LARGE SCALE GENOMIC DNA]</scope>
    <source>
        <strain evidence="5 6">JZZ</strain>
    </source>
</reference>
<dbReference type="PANTHER" id="PTHR40448:SF1">
    <property type="entry name" value="TWO-COMPONENT SENSOR HISTIDINE KINASE"/>
    <property type="match status" value="1"/>
</dbReference>
<evidence type="ECO:0000256" key="1">
    <source>
        <dbReference type="ARBA" id="ARBA00022777"/>
    </source>
</evidence>
<feature type="transmembrane region" description="Helical" evidence="3">
    <location>
        <begin position="55"/>
        <end position="73"/>
    </location>
</feature>
<protein>
    <submittedName>
        <fullName evidence="5">Histidine kinase</fullName>
    </submittedName>
</protein>
<keyword evidence="3" id="KW-0812">Transmembrane</keyword>
<dbReference type="PANTHER" id="PTHR40448">
    <property type="entry name" value="TWO-COMPONENT SENSOR HISTIDINE KINASE"/>
    <property type="match status" value="1"/>
</dbReference>
<evidence type="ECO:0000256" key="2">
    <source>
        <dbReference type="ARBA" id="ARBA00023012"/>
    </source>
</evidence>
<dbReference type="Pfam" id="PF14501">
    <property type="entry name" value="HATPase_c_5"/>
    <property type="match status" value="1"/>
</dbReference>
<feature type="transmembrane region" description="Helical" evidence="3">
    <location>
        <begin position="80"/>
        <end position="98"/>
    </location>
</feature>
<dbReference type="SUPFAM" id="SSF55874">
    <property type="entry name" value="ATPase domain of HSP90 chaperone/DNA topoisomerase II/histidine kinase"/>
    <property type="match status" value="1"/>
</dbReference>
<dbReference type="Proteomes" id="UP000184604">
    <property type="component" value="Chromosome"/>
</dbReference>
<dbReference type="AlphaFoldDB" id="A0A1L5F3U8"/>
<proteinExistence type="predicted"/>
<dbReference type="Gene3D" id="3.30.565.10">
    <property type="entry name" value="Histidine kinase-like ATPase, C-terminal domain"/>
    <property type="match status" value="1"/>
</dbReference>
<feature type="transmembrane region" description="Helical" evidence="3">
    <location>
        <begin position="118"/>
        <end position="136"/>
    </location>
</feature>
<dbReference type="PROSITE" id="PS50109">
    <property type="entry name" value="HIS_KIN"/>
    <property type="match status" value="1"/>
</dbReference>
<dbReference type="SMART" id="SM00387">
    <property type="entry name" value="HATPase_c"/>
    <property type="match status" value="1"/>
</dbReference>
<keyword evidence="1 5" id="KW-0418">Kinase</keyword>